<gene>
    <name evidence="5" type="ordered locus">Sterm_2210</name>
</gene>
<dbReference type="Proteomes" id="UP000000845">
    <property type="component" value="Chromosome"/>
</dbReference>
<dbReference type="AlphaFoldDB" id="D1AKE8"/>
<dbReference type="GO" id="GO:0003824">
    <property type="term" value="F:catalytic activity"/>
    <property type="evidence" value="ECO:0007669"/>
    <property type="project" value="InterPro"/>
</dbReference>
<evidence type="ECO:0000313" key="6">
    <source>
        <dbReference type="Proteomes" id="UP000000845"/>
    </source>
</evidence>
<dbReference type="SUPFAM" id="SSF54197">
    <property type="entry name" value="HIT-like"/>
    <property type="match status" value="1"/>
</dbReference>
<dbReference type="InterPro" id="IPR001310">
    <property type="entry name" value="Histidine_triad_HIT"/>
</dbReference>
<dbReference type="EMBL" id="CP001739">
    <property type="protein sequence ID" value="ACZ09064.1"/>
    <property type="molecule type" value="Genomic_DNA"/>
</dbReference>
<name>D1AKE8_SEBTE</name>
<dbReference type="InterPro" id="IPR036265">
    <property type="entry name" value="HIT-like_sf"/>
</dbReference>
<dbReference type="InterPro" id="IPR011146">
    <property type="entry name" value="HIT-like"/>
</dbReference>
<dbReference type="CDD" id="cd01276">
    <property type="entry name" value="PKCI_related"/>
    <property type="match status" value="1"/>
</dbReference>
<evidence type="ECO:0000313" key="5">
    <source>
        <dbReference type="EMBL" id="ACZ09064.1"/>
    </source>
</evidence>
<feature type="active site" description="Tele-AMP-histidine intermediate" evidence="1">
    <location>
        <position position="99"/>
    </location>
</feature>
<keyword evidence="6" id="KW-1185">Reference proteome</keyword>
<sequence>MSTIFKKIIDKEIPANIVYEDNDFVAFRDINPQAKVHILVIPKKEIVNLNEASDEDALMLGKLQILIAKIAKDEGIADDGYRVILNVNKDGGQEVFHIHYHILGGEKIGVLNSNK</sequence>
<dbReference type="HOGENOM" id="CLU_056776_8_1_0"/>
<protein>
    <submittedName>
        <fullName evidence="5">Histidine triad (HIT) protein</fullName>
    </submittedName>
</protein>
<dbReference type="KEGG" id="str:Sterm_2210"/>
<dbReference type="eggNOG" id="COG0537">
    <property type="taxonomic scope" value="Bacteria"/>
</dbReference>
<dbReference type="PANTHER" id="PTHR23089">
    <property type="entry name" value="HISTIDINE TRIAD HIT PROTEIN"/>
    <property type="match status" value="1"/>
</dbReference>
<dbReference type="STRING" id="526218.Sterm_2210"/>
<dbReference type="RefSeq" id="WP_012861658.1">
    <property type="nucleotide sequence ID" value="NC_013517.1"/>
</dbReference>
<organism evidence="5 6">
    <name type="scientific">Sebaldella termitidis (strain ATCC 33386 / NCTC 11300)</name>
    <dbReference type="NCBI Taxonomy" id="526218"/>
    <lineage>
        <taxon>Bacteria</taxon>
        <taxon>Fusobacteriati</taxon>
        <taxon>Fusobacteriota</taxon>
        <taxon>Fusobacteriia</taxon>
        <taxon>Fusobacteriales</taxon>
        <taxon>Leptotrichiaceae</taxon>
        <taxon>Sebaldella</taxon>
    </lineage>
</organism>
<reference evidence="6" key="1">
    <citation type="submission" date="2009-09" db="EMBL/GenBank/DDBJ databases">
        <title>The complete chromosome of Sebaldella termitidis ATCC 33386.</title>
        <authorList>
            <consortium name="US DOE Joint Genome Institute (JGI-PGF)"/>
            <person name="Lucas S."/>
            <person name="Copeland A."/>
            <person name="Lapidus A."/>
            <person name="Glavina del Rio T."/>
            <person name="Dalin E."/>
            <person name="Tice H."/>
            <person name="Bruce D."/>
            <person name="Goodwin L."/>
            <person name="Pitluck S."/>
            <person name="Kyrpides N."/>
            <person name="Mavromatis K."/>
            <person name="Ivanova N."/>
            <person name="Mikhailova N."/>
            <person name="Sims D."/>
            <person name="Meincke L."/>
            <person name="Brettin T."/>
            <person name="Detter J.C."/>
            <person name="Han C."/>
            <person name="Larimer F."/>
            <person name="Land M."/>
            <person name="Hauser L."/>
            <person name="Markowitz V."/>
            <person name="Cheng J.F."/>
            <person name="Hugenholtz P."/>
            <person name="Woyke T."/>
            <person name="Wu D."/>
            <person name="Eisen J.A."/>
        </authorList>
    </citation>
    <scope>NUCLEOTIDE SEQUENCE [LARGE SCALE GENOMIC DNA]</scope>
    <source>
        <strain evidence="6">ATCC 33386 / NCTC 11300</strain>
    </source>
</reference>
<dbReference type="PRINTS" id="PR00332">
    <property type="entry name" value="HISTRIAD"/>
</dbReference>
<feature type="domain" description="HIT" evidence="4">
    <location>
        <begin position="4"/>
        <end position="113"/>
    </location>
</feature>
<evidence type="ECO:0000256" key="2">
    <source>
        <dbReference type="PIRSR" id="PIRSR601310-3"/>
    </source>
</evidence>
<feature type="short sequence motif" description="Histidine triad motif" evidence="2 3">
    <location>
        <begin position="97"/>
        <end position="101"/>
    </location>
</feature>
<dbReference type="PROSITE" id="PS51084">
    <property type="entry name" value="HIT_2"/>
    <property type="match status" value="1"/>
</dbReference>
<dbReference type="Pfam" id="PF01230">
    <property type="entry name" value="HIT"/>
    <property type="match status" value="1"/>
</dbReference>
<evidence type="ECO:0000256" key="3">
    <source>
        <dbReference type="PROSITE-ProRule" id="PRU00464"/>
    </source>
</evidence>
<evidence type="ECO:0000256" key="1">
    <source>
        <dbReference type="PIRSR" id="PIRSR601310-1"/>
    </source>
</evidence>
<accession>D1AKE8</accession>
<evidence type="ECO:0000259" key="4">
    <source>
        <dbReference type="PROSITE" id="PS51084"/>
    </source>
</evidence>
<proteinExistence type="predicted"/>
<dbReference type="Gene3D" id="3.30.428.10">
    <property type="entry name" value="HIT-like"/>
    <property type="match status" value="1"/>
</dbReference>
<reference evidence="5 6" key="2">
    <citation type="journal article" date="2010" name="Stand. Genomic Sci.">
        <title>Complete genome sequence of Sebaldella termitidis type strain (NCTC 11300).</title>
        <authorList>
            <person name="Harmon-Smith M."/>
            <person name="Celia L."/>
            <person name="Chertkov O."/>
            <person name="Lapidus A."/>
            <person name="Copeland A."/>
            <person name="Glavina Del Rio T."/>
            <person name="Nolan M."/>
            <person name="Lucas S."/>
            <person name="Tice H."/>
            <person name="Cheng J.F."/>
            <person name="Han C."/>
            <person name="Detter J.C."/>
            <person name="Bruce D."/>
            <person name="Goodwin L."/>
            <person name="Pitluck S."/>
            <person name="Pati A."/>
            <person name="Liolios K."/>
            <person name="Ivanova N."/>
            <person name="Mavromatis K."/>
            <person name="Mikhailova N."/>
            <person name="Chen A."/>
            <person name="Palaniappan K."/>
            <person name="Land M."/>
            <person name="Hauser L."/>
            <person name="Chang Y.J."/>
            <person name="Jeffries C.D."/>
            <person name="Brettin T."/>
            <person name="Goker M."/>
            <person name="Beck B."/>
            <person name="Bristow J."/>
            <person name="Eisen J.A."/>
            <person name="Markowitz V."/>
            <person name="Hugenholtz P."/>
            <person name="Kyrpides N.C."/>
            <person name="Klenk H.P."/>
            <person name="Chen F."/>
        </authorList>
    </citation>
    <scope>NUCLEOTIDE SEQUENCE [LARGE SCALE GENOMIC DNA]</scope>
    <source>
        <strain evidence="6">ATCC 33386 / NCTC 11300</strain>
    </source>
</reference>